<evidence type="ECO:0000256" key="5">
    <source>
        <dbReference type="ARBA" id="ARBA00023004"/>
    </source>
</evidence>
<dbReference type="PANTHER" id="PTHR33751:SF9">
    <property type="entry name" value="CYTOCHROME C4"/>
    <property type="match status" value="1"/>
</dbReference>
<dbReference type="Proteomes" id="UP000240989">
    <property type="component" value="Unassembled WGS sequence"/>
</dbReference>
<keyword evidence="5 6" id="KW-0408">Iron</keyword>
<dbReference type="GO" id="GO:0046872">
    <property type="term" value="F:metal ion binding"/>
    <property type="evidence" value="ECO:0007669"/>
    <property type="project" value="UniProtKB-KW"/>
</dbReference>
<keyword evidence="4" id="KW-0249">Electron transport</keyword>
<dbReference type="EMBL" id="PYOU01000004">
    <property type="protein sequence ID" value="PSX11338.1"/>
    <property type="molecule type" value="Genomic_DNA"/>
</dbReference>
<dbReference type="Pfam" id="PF00034">
    <property type="entry name" value="Cytochrom_C"/>
    <property type="match status" value="1"/>
</dbReference>
<evidence type="ECO:0000256" key="2">
    <source>
        <dbReference type="ARBA" id="ARBA00022617"/>
    </source>
</evidence>
<name>A0A0D8QV00_PHOAN</name>
<dbReference type="InterPro" id="IPR036909">
    <property type="entry name" value="Cyt_c-like_dom_sf"/>
</dbReference>
<evidence type="ECO:0000256" key="3">
    <source>
        <dbReference type="ARBA" id="ARBA00022723"/>
    </source>
</evidence>
<dbReference type="GeneID" id="61229137"/>
<dbReference type="InterPro" id="IPR009056">
    <property type="entry name" value="Cyt_c-like_dom"/>
</dbReference>
<dbReference type="EMBL" id="PYOY01000003">
    <property type="protein sequence ID" value="PSX08020.1"/>
    <property type="molecule type" value="Genomic_DNA"/>
</dbReference>
<reference evidence="11 12" key="1">
    <citation type="submission" date="2018-01" db="EMBL/GenBank/DDBJ databases">
        <title>Whole genome sequencing of Histamine producing bacteria.</title>
        <authorList>
            <person name="Butler K."/>
        </authorList>
    </citation>
    <scope>NUCLEOTIDE SEQUENCE [LARGE SCALE GENOMIC DNA]</scope>
    <source>
        <strain evidence="9 12">A2-1</strain>
        <strain evidence="10 11">A6-1</strain>
    </source>
</reference>
<protein>
    <submittedName>
        <fullName evidence="9">Cytochrome C554</fullName>
    </submittedName>
</protein>
<evidence type="ECO:0000313" key="12">
    <source>
        <dbReference type="Proteomes" id="UP000241440"/>
    </source>
</evidence>
<dbReference type="InterPro" id="IPR050597">
    <property type="entry name" value="Cytochrome_c_Oxidase_Subunit"/>
</dbReference>
<evidence type="ECO:0000256" key="6">
    <source>
        <dbReference type="PROSITE-ProRule" id="PRU00433"/>
    </source>
</evidence>
<evidence type="ECO:0000256" key="1">
    <source>
        <dbReference type="ARBA" id="ARBA00022448"/>
    </source>
</evidence>
<comment type="caution">
    <text evidence="9">The sequence shown here is derived from an EMBL/GenBank/DDBJ whole genome shotgun (WGS) entry which is preliminary data.</text>
</comment>
<dbReference type="PROSITE" id="PS51007">
    <property type="entry name" value="CYTC"/>
    <property type="match status" value="1"/>
</dbReference>
<dbReference type="RefSeq" id="WP_005365580.1">
    <property type="nucleotide sequence ID" value="NZ_JAKJTG010000042.1"/>
</dbReference>
<evidence type="ECO:0000256" key="7">
    <source>
        <dbReference type="SAM" id="SignalP"/>
    </source>
</evidence>
<keyword evidence="11" id="KW-1185">Reference proteome</keyword>
<dbReference type="Gene3D" id="1.10.760.10">
    <property type="entry name" value="Cytochrome c-like domain"/>
    <property type="match status" value="1"/>
</dbReference>
<accession>A0A0D8QV00</accession>
<dbReference type="GO" id="GO:0020037">
    <property type="term" value="F:heme binding"/>
    <property type="evidence" value="ECO:0007669"/>
    <property type="project" value="InterPro"/>
</dbReference>
<dbReference type="Proteomes" id="UP000241440">
    <property type="component" value="Unassembled WGS sequence"/>
</dbReference>
<dbReference type="SUPFAM" id="SSF46626">
    <property type="entry name" value="Cytochrome c"/>
    <property type="match status" value="1"/>
</dbReference>
<keyword evidence="2 6" id="KW-0349">Heme</keyword>
<evidence type="ECO:0000259" key="8">
    <source>
        <dbReference type="PROSITE" id="PS51007"/>
    </source>
</evidence>
<organism evidence="9 12">
    <name type="scientific">Photobacterium angustum</name>
    <dbReference type="NCBI Taxonomy" id="661"/>
    <lineage>
        <taxon>Bacteria</taxon>
        <taxon>Pseudomonadati</taxon>
        <taxon>Pseudomonadota</taxon>
        <taxon>Gammaproteobacteria</taxon>
        <taxon>Vibrionales</taxon>
        <taxon>Vibrionaceae</taxon>
        <taxon>Photobacterium</taxon>
    </lineage>
</organism>
<keyword evidence="3 6" id="KW-0479">Metal-binding</keyword>
<sequence length="106" mass="11783">MRYPFFTASIITLLFSSSLMAMPDGDATKGEIKTPSCRFCHGSNGIAPRPDYPNLKGQQAEYLYNSMQAYLDGSRTGGMSSMMKAQLKNLSDQDIADISEYYSQMK</sequence>
<evidence type="ECO:0000313" key="9">
    <source>
        <dbReference type="EMBL" id="PSX08020.1"/>
    </source>
</evidence>
<dbReference type="AlphaFoldDB" id="A0A0D8QV00"/>
<proteinExistence type="predicted"/>
<evidence type="ECO:0000256" key="4">
    <source>
        <dbReference type="ARBA" id="ARBA00022982"/>
    </source>
</evidence>
<feature type="signal peptide" evidence="7">
    <location>
        <begin position="1"/>
        <end position="21"/>
    </location>
</feature>
<gene>
    <name evidence="10" type="ORF">C0W27_06375</name>
    <name evidence="9" type="ORF">C0W41_08390</name>
</gene>
<evidence type="ECO:0000313" key="11">
    <source>
        <dbReference type="Proteomes" id="UP000240989"/>
    </source>
</evidence>
<dbReference type="PANTHER" id="PTHR33751">
    <property type="entry name" value="CBB3-TYPE CYTOCHROME C OXIDASE SUBUNIT FIXP"/>
    <property type="match status" value="1"/>
</dbReference>
<dbReference type="GO" id="GO:0009055">
    <property type="term" value="F:electron transfer activity"/>
    <property type="evidence" value="ECO:0007669"/>
    <property type="project" value="InterPro"/>
</dbReference>
<keyword evidence="1" id="KW-0813">Transport</keyword>
<keyword evidence="7" id="KW-0732">Signal</keyword>
<evidence type="ECO:0000313" key="10">
    <source>
        <dbReference type="EMBL" id="PSX11338.1"/>
    </source>
</evidence>
<feature type="chain" id="PRO_5007397877" evidence="7">
    <location>
        <begin position="22"/>
        <end position="106"/>
    </location>
</feature>
<feature type="domain" description="Cytochrome c" evidence="8">
    <location>
        <begin position="25"/>
        <end position="106"/>
    </location>
</feature>